<dbReference type="AlphaFoldDB" id="D5SJT6"/>
<organism evidence="2 3">
    <name type="scientific">Streptomyces clavuligerus</name>
    <dbReference type="NCBI Taxonomy" id="1901"/>
    <lineage>
        <taxon>Bacteria</taxon>
        <taxon>Bacillati</taxon>
        <taxon>Actinomycetota</taxon>
        <taxon>Actinomycetes</taxon>
        <taxon>Kitasatosporales</taxon>
        <taxon>Streptomycetaceae</taxon>
        <taxon>Streptomyces</taxon>
    </lineage>
</organism>
<gene>
    <name evidence="2" type="ORF">SCLAV_p0692</name>
</gene>
<dbReference type="GeneID" id="93733813"/>
<keyword evidence="1" id="KW-0812">Transmembrane</keyword>
<dbReference type="eggNOG" id="ENOG50320PR">
    <property type="taxonomic scope" value="Bacteria"/>
</dbReference>
<keyword evidence="3" id="KW-1185">Reference proteome</keyword>
<evidence type="ECO:0000313" key="2">
    <source>
        <dbReference type="EMBL" id="EFG04179.2"/>
    </source>
</evidence>
<dbReference type="EMBL" id="CM000914">
    <property type="protein sequence ID" value="EFG04179.2"/>
    <property type="molecule type" value="Genomic_DNA"/>
</dbReference>
<proteinExistence type="predicted"/>
<name>D5SJT6_STRCL</name>
<evidence type="ECO:0000313" key="3">
    <source>
        <dbReference type="Proteomes" id="UP000002357"/>
    </source>
</evidence>
<keyword evidence="1" id="KW-0472">Membrane</keyword>
<protein>
    <submittedName>
        <fullName evidence="2">Uncharacterized protein</fullName>
    </submittedName>
</protein>
<feature type="transmembrane region" description="Helical" evidence="1">
    <location>
        <begin position="6"/>
        <end position="27"/>
    </location>
</feature>
<evidence type="ECO:0000256" key="1">
    <source>
        <dbReference type="SAM" id="Phobius"/>
    </source>
</evidence>
<geneLocation type="plasmid" evidence="2 3">
    <name>pSCL4</name>
</geneLocation>
<keyword evidence="1" id="KW-1133">Transmembrane helix</keyword>
<keyword evidence="2" id="KW-0614">Plasmid</keyword>
<dbReference type="RefSeq" id="WP_003963244.1">
    <property type="nucleotide sequence ID" value="NZ_CM000914.1"/>
</dbReference>
<feature type="transmembrane region" description="Helical" evidence="1">
    <location>
        <begin position="39"/>
        <end position="63"/>
    </location>
</feature>
<dbReference type="Proteomes" id="UP000002357">
    <property type="component" value="Plasmid pSCL4"/>
</dbReference>
<sequence length="210" mass="22524">MEQLSPWSRAFLALVSATLGLTVFGVVQARRDARRRRLWITVSTAGGVVSVCAALALAATALLSTVEAAPVAIGFDDEFTLRSQADEDIRVGALSLDAGSYLLSAKLSVDEPPKKPPKEAPEADGGVRITCRLDAERDWDIVSVTVRPGDSTPVALSVAHTYRKSGWAFLHCRVTSEQPRTTALKQVKIIALRVDSTRITQLSDAPASNI</sequence>
<dbReference type="OrthoDB" id="4333103at2"/>
<reference evidence="2 3" key="1">
    <citation type="journal article" date="2010" name="Genome Biol. Evol.">
        <title>The sequence of a 1.8-mb bacterial linear plasmid reveals a rich evolutionary reservoir of secondary metabolic pathways.</title>
        <authorList>
            <person name="Medema M.H."/>
            <person name="Trefzer A."/>
            <person name="Kovalchuk A."/>
            <person name="van den Berg M."/>
            <person name="Mueller U."/>
            <person name="Heijne W."/>
            <person name="Wu L."/>
            <person name="Alam M.T."/>
            <person name="Ronning C.M."/>
            <person name="Nierman W.C."/>
            <person name="Bovenberg R.A.L."/>
            <person name="Breitling R."/>
            <person name="Takano E."/>
        </authorList>
    </citation>
    <scope>NUCLEOTIDE SEQUENCE [LARGE SCALE GENOMIC DNA]</scope>
    <source>
        <strain evidence="3">ATCC 27064 / DSM 738 / JCM 4710 / NBRC 13307 / NCIMB 12785 / NRRL 3585 / VKM Ac-602</strain>
        <plasmid evidence="2">pSCL4</plasmid>
    </source>
</reference>
<accession>D5SJT6</accession>